<evidence type="ECO:0000313" key="3">
    <source>
        <dbReference type="Proteomes" id="UP000014978"/>
    </source>
</evidence>
<organism evidence="2 3">
    <name type="scientific">Spraguea lophii (strain 42_110)</name>
    <name type="common">Microsporidian parasite</name>
    <dbReference type="NCBI Taxonomy" id="1358809"/>
    <lineage>
        <taxon>Eukaryota</taxon>
        <taxon>Fungi</taxon>
        <taxon>Fungi incertae sedis</taxon>
        <taxon>Microsporidia</taxon>
        <taxon>Spragueidae</taxon>
        <taxon>Spraguea</taxon>
    </lineage>
</organism>
<keyword evidence="2" id="KW-0687">Ribonucleoprotein</keyword>
<evidence type="ECO:0000313" key="2">
    <source>
        <dbReference type="EMBL" id="EPR78487.1"/>
    </source>
</evidence>
<feature type="compositionally biased region" description="Basic and acidic residues" evidence="1">
    <location>
        <begin position="78"/>
        <end position="88"/>
    </location>
</feature>
<dbReference type="VEuPathDB" id="MicrosporidiaDB:SLOPH_52"/>
<feature type="region of interest" description="Disordered" evidence="1">
    <location>
        <begin position="67"/>
        <end position="103"/>
    </location>
</feature>
<accession>S7W9Q8</accession>
<protein>
    <submittedName>
        <fullName evidence="2">60s acidic ribosomal protein</fullName>
    </submittedName>
</protein>
<comment type="caution">
    <text evidence="2">The sequence shown here is derived from an EMBL/GenBank/DDBJ whole genome shotgun (WGS) entry which is preliminary data.</text>
</comment>
<dbReference type="STRING" id="1358809.S7W9Q8"/>
<dbReference type="OMA" id="LHECGQD"/>
<evidence type="ECO:0000256" key="1">
    <source>
        <dbReference type="SAM" id="MobiDB-lite"/>
    </source>
</evidence>
<dbReference type="EMBL" id="ATCN01000752">
    <property type="protein sequence ID" value="EPR78487.1"/>
    <property type="molecule type" value="Genomic_DNA"/>
</dbReference>
<keyword evidence="3" id="KW-1185">Reference proteome</keyword>
<dbReference type="GO" id="GO:0005840">
    <property type="term" value="C:ribosome"/>
    <property type="evidence" value="ECO:0007669"/>
    <property type="project" value="UniProtKB-KW"/>
</dbReference>
<feature type="compositionally biased region" description="Acidic residues" evidence="1">
    <location>
        <begin position="89"/>
        <end position="103"/>
    </location>
</feature>
<dbReference type="AlphaFoldDB" id="S7W9Q8"/>
<dbReference type="InParanoid" id="S7W9Q8"/>
<name>S7W9Q8_SPRLO</name>
<dbReference type="Proteomes" id="UP000014978">
    <property type="component" value="Unassembled WGS sequence"/>
</dbReference>
<keyword evidence="2" id="KW-0689">Ribosomal protein</keyword>
<dbReference type="HOGENOM" id="CLU_175004_0_0_1"/>
<gene>
    <name evidence="2" type="ORF">SLOPH_52</name>
</gene>
<feature type="compositionally biased region" description="Low complexity" evidence="1">
    <location>
        <begin position="67"/>
        <end position="76"/>
    </location>
</feature>
<sequence length="103" mass="11205">MAIVFSELYSKAALFIYSCGLEVTSENMKGVFEQMGVEFNKKVAEMFIFPNEKYDELVSSVSAPSAVSAGAGASNATEAKEDEPKQEEKAEEDVDVDFGDLFA</sequence>
<dbReference type="Pfam" id="PF00428">
    <property type="entry name" value="Ribosomal_60s"/>
    <property type="match status" value="1"/>
</dbReference>
<dbReference type="OrthoDB" id="10556173at2759"/>
<proteinExistence type="predicted"/>
<reference evidence="3" key="1">
    <citation type="journal article" date="2013" name="PLoS Genet.">
        <title>The genome of Spraguea lophii and the basis of host-microsporidian interactions.</title>
        <authorList>
            <person name="Campbell S.E."/>
            <person name="Williams T.A."/>
            <person name="Yousuf A."/>
            <person name="Soanes D.M."/>
            <person name="Paszkiewicz K.H."/>
            <person name="Williams B.A.P."/>
        </authorList>
    </citation>
    <scope>NUCLEOTIDE SEQUENCE [LARGE SCALE GENOMIC DNA]</scope>
    <source>
        <strain evidence="3">42_110</strain>
    </source>
</reference>